<dbReference type="InterPro" id="IPR050306">
    <property type="entry name" value="PfkB_Carbo_kinase"/>
</dbReference>
<dbReference type="Gene3D" id="3.40.1190.20">
    <property type="match status" value="1"/>
</dbReference>
<dbReference type="PROSITE" id="PS00584">
    <property type="entry name" value="PFKB_KINASES_2"/>
    <property type="match status" value="1"/>
</dbReference>
<keyword evidence="6" id="KW-1185">Reference proteome</keyword>
<comment type="caution">
    <text evidence="5">The sequence shown here is derived from an EMBL/GenBank/DDBJ whole genome shotgun (WGS) entry which is preliminary data.</text>
</comment>
<evidence type="ECO:0000259" key="4">
    <source>
        <dbReference type="Pfam" id="PF00294"/>
    </source>
</evidence>
<accession>A0ABT0HBU3</accession>
<dbReference type="Proteomes" id="UP001203687">
    <property type="component" value="Unassembled WGS sequence"/>
</dbReference>
<dbReference type="RefSeq" id="WP_248413654.1">
    <property type="nucleotide sequence ID" value="NZ_JALPQF010000016.1"/>
</dbReference>
<dbReference type="PANTHER" id="PTHR43085:SF57">
    <property type="entry name" value="CARBOHYDRATE KINASE PFKB DOMAIN-CONTAINING PROTEIN"/>
    <property type="match status" value="1"/>
</dbReference>
<dbReference type="SUPFAM" id="SSF53613">
    <property type="entry name" value="Ribokinase-like"/>
    <property type="match status" value="1"/>
</dbReference>
<evidence type="ECO:0000256" key="1">
    <source>
        <dbReference type="ARBA" id="ARBA00010688"/>
    </source>
</evidence>
<proteinExistence type="inferred from homology"/>
<dbReference type="GO" id="GO:0016301">
    <property type="term" value="F:kinase activity"/>
    <property type="evidence" value="ECO:0007669"/>
    <property type="project" value="UniProtKB-KW"/>
</dbReference>
<comment type="similarity">
    <text evidence="1">Belongs to the carbohydrate kinase PfkB family.</text>
</comment>
<evidence type="ECO:0000313" key="6">
    <source>
        <dbReference type="Proteomes" id="UP001203687"/>
    </source>
</evidence>
<reference evidence="5" key="1">
    <citation type="submission" date="2022-04" db="EMBL/GenBank/DDBJ databases">
        <authorList>
            <person name="Ren T."/>
        </authorList>
    </citation>
    <scope>NUCLEOTIDE SEQUENCE</scope>
    <source>
        <strain evidence="5">F63249</strain>
    </source>
</reference>
<sequence length="340" mass="38705">MDKKIKITGTGFLTLDIILNGSKSTPPKLHAGGSFGNVLTILSYLGFETYPIARLADNIVSDLLINDIKFWNVNTSLIFKEEKGSTPIIIHRILKDKLGKPKHKFEFRNPINGNWLPSYRPFLSKRIKNIESQIPNSNIYYFDRVSRSSIDLAKQAKENGAIIYFEPSSYNTSKQFAECIEVADIIKYSSDRIKNYRELFPKSNAILEIETDGSKGIKYRFKSDLWKELNPYLIENTVDTAGAGDWCSSGIIKIISKNGILINQTSSQIEEALNYGQALGAINCLFDGARGVMYHLKQKELEYLVEKLLNENFDDNVSFNFDKLENKYTYLDVENIFNSI</sequence>
<dbReference type="InterPro" id="IPR011611">
    <property type="entry name" value="PfkB_dom"/>
</dbReference>
<evidence type="ECO:0000256" key="2">
    <source>
        <dbReference type="ARBA" id="ARBA00022679"/>
    </source>
</evidence>
<evidence type="ECO:0000256" key="3">
    <source>
        <dbReference type="ARBA" id="ARBA00022777"/>
    </source>
</evidence>
<gene>
    <name evidence="5" type="ORF">MUY34_14520</name>
</gene>
<dbReference type="InterPro" id="IPR002173">
    <property type="entry name" value="Carboh/pur_kinase_PfkB_CS"/>
</dbReference>
<dbReference type="InterPro" id="IPR029056">
    <property type="entry name" value="Ribokinase-like"/>
</dbReference>
<name>A0ABT0HBU3_9FLAO</name>
<feature type="domain" description="Carbohydrate kinase PfkB" evidence="4">
    <location>
        <begin position="28"/>
        <end position="289"/>
    </location>
</feature>
<keyword evidence="2" id="KW-0808">Transferase</keyword>
<keyword evidence="3 5" id="KW-0418">Kinase</keyword>
<dbReference type="Pfam" id="PF00294">
    <property type="entry name" value="PfkB"/>
    <property type="match status" value="1"/>
</dbReference>
<organism evidence="5 6">
    <name type="scientific">Psychroserpens algicola</name>
    <dbReference type="NCBI Taxonomy" id="1719034"/>
    <lineage>
        <taxon>Bacteria</taxon>
        <taxon>Pseudomonadati</taxon>
        <taxon>Bacteroidota</taxon>
        <taxon>Flavobacteriia</taxon>
        <taxon>Flavobacteriales</taxon>
        <taxon>Flavobacteriaceae</taxon>
        <taxon>Psychroserpens</taxon>
    </lineage>
</organism>
<protein>
    <submittedName>
        <fullName evidence="5">PfkB family carbohydrate kinase</fullName>
    </submittedName>
</protein>
<dbReference type="EMBL" id="JALPQF010000016">
    <property type="protein sequence ID" value="MCK8481844.1"/>
    <property type="molecule type" value="Genomic_DNA"/>
</dbReference>
<dbReference type="PANTHER" id="PTHR43085">
    <property type="entry name" value="HEXOKINASE FAMILY MEMBER"/>
    <property type="match status" value="1"/>
</dbReference>
<evidence type="ECO:0000313" key="5">
    <source>
        <dbReference type="EMBL" id="MCK8481844.1"/>
    </source>
</evidence>